<feature type="transmembrane region" description="Helical" evidence="1">
    <location>
        <begin position="258"/>
        <end position="277"/>
    </location>
</feature>
<protein>
    <submittedName>
        <fullName evidence="2">Uncharacterized protein</fullName>
    </submittedName>
</protein>
<name>A0A1V4QG46_UNCW3</name>
<evidence type="ECO:0000313" key="3">
    <source>
        <dbReference type="Proteomes" id="UP000191663"/>
    </source>
</evidence>
<keyword evidence="1" id="KW-1133">Transmembrane helix</keyword>
<feature type="transmembrane region" description="Helical" evidence="1">
    <location>
        <begin position="320"/>
        <end position="340"/>
    </location>
</feature>
<proteinExistence type="predicted"/>
<feature type="transmembrane region" description="Helical" evidence="1">
    <location>
        <begin position="140"/>
        <end position="157"/>
    </location>
</feature>
<dbReference type="AlphaFoldDB" id="A0A1V4QG46"/>
<feature type="transmembrane region" description="Helical" evidence="1">
    <location>
        <begin position="385"/>
        <end position="405"/>
    </location>
</feature>
<feature type="transmembrane region" description="Helical" evidence="1">
    <location>
        <begin position="289"/>
        <end position="308"/>
    </location>
</feature>
<dbReference type="Proteomes" id="UP000191663">
    <property type="component" value="Unassembled WGS sequence"/>
</dbReference>
<gene>
    <name evidence="2" type="ORF">BXT86_01630</name>
</gene>
<feature type="transmembrane region" description="Helical" evidence="1">
    <location>
        <begin position="352"/>
        <end position="373"/>
    </location>
</feature>
<evidence type="ECO:0000256" key="1">
    <source>
        <dbReference type="SAM" id="Phobius"/>
    </source>
</evidence>
<comment type="caution">
    <text evidence="2">The sequence shown here is derived from an EMBL/GenBank/DDBJ whole genome shotgun (WGS) entry which is preliminary data.</text>
</comment>
<feature type="transmembrane region" description="Helical" evidence="1">
    <location>
        <begin position="169"/>
        <end position="187"/>
    </location>
</feature>
<dbReference type="EMBL" id="MUKB01000020">
    <property type="protein sequence ID" value="OPX18353.1"/>
    <property type="molecule type" value="Genomic_DNA"/>
</dbReference>
<sequence>MTNDLMTNGFPIGLLILLWILLYLFMVFQTIAFMLIVGFDGHYEVQIPFDSAGKVYEIDSSRAEHISILAGYPGLQKALLFLQPDSSFVIEVCSKKDGTIIKERIPVQQGILEQIKEEISRAQQMEVKRIVYDRSGYKNFLFNSFVFSYAIQAPLLAWSIQPDDFRTGLAIYMLSSASGFIIPLLLTKNCDVTKAHASMFAFGGIHGLYIAGALSTIADINFYEDAGAFFTVGGSVIGEVLGFQSVNRYHLSMGRGDLIGLIGDFTGIGAVGLLRLSDDWDNERFNYKHYLATSIAGFGVGLAGGAVITRKLDLADGDPIIFGHCGIIGAGLLPLIVYWFDDEYAGSRISGKVYISAGIAGLGLGSTLGYNIVKKRNFTEGNANIITLGGVAGALTGLGLVYLAGVENQKVQHTTLLLGDIVGALATSSFIKAGNAEGESQIRLHPESIVCLGLSTLHIPSRGPIISFNF</sequence>
<reference evidence="3" key="1">
    <citation type="submission" date="2017-01" db="EMBL/GenBank/DDBJ databases">
        <title>Novel pathways for hydrocarbon cycling and metabolic interdependencies in hydrothermal sediment communities.</title>
        <authorList>
            <person name="Dombrowski N."/>
            <person name="Seitz K."/>
            <person name="Teske A."/>
            <person name="Baker B."/>
        </authorList>
    </citation>
    <scope>NUCLEOTIDE SEQUENCE [LARGE SCALE GENOMIC DNA]</scope>
</reference>
<keyword evidence="1" id="KW-0812">Transmembrane</keyword>
<evidence type="ECO:0000313" key="2">
    <source>
        <dbReference type="EMBL" id="OPX18353.1"/>
    </source>
</evidence>
<feature type="transmembrane region" description="Helical" evidence="1">
    <location>
        <begin position="12"/>
        <end position="37"/>
    </location>
</feature>
<feature type="transmembrane region" description="Helical" evidence="1">
    <location>
        <begin position="199"/>
        <end position="220"/>
    </location>
</feature>
<keyword evidence="1" id="KW-0472">Membrane</keyword>
<accession>A0A1V4QG46</accession>
<organism evidence="2 3">
    <name type="scientific">candidate division WOR-3 bacterium 4484_100</name>
    <dbReference type="NCBI Taxonomy" id="1936077"/>
    <lineage>
        <taxon>Bacteria</taxon>
        <taxon>Bacteria division WOR-3</taxon>
    </lineage>
</organism>